<name>A0ABM9VNQ6_9HYPH</name>
<evidence type="ECO:0000256" key="1">
    <source>
        <dbReference type="SAM" id="SignalP"/>
    </source>
</evidence>
<dbReference type="InterPro" id="IPR029062">
    <property type="entry name" value="Class_I_gatase-like"/>
</dbReference>
<organism evidence="2 3">
    <name type="scientific">Agrobacterium genomosp. 13 str. CFBP 6927</name>
    <dbReference type="NCBI Taxonomy" id="1183428"/>
    <lineage>
        <taxon>Bacteria</taxon>
        <taxon>Pseudomonadati</taxon>
        <taxon>Pseudomonadota</taxon>
        <taxon>Alphaproteobacteria</taxon>
        <taxon>Hyphomicrobiales</taxon>
        <taxon>Rhizobiaceae</taxon>
        <taxon>Rhizobium/Agrobacterium group</taxon>
        <taxon>Agrobacterium</taxon>
        <taxon>Agrobacterium tumefaciens complex</taxon>
    </lineage>
</organism>
<dbReference type="Pfam" id="PF17124">
    <property type="entry name" value="ThiJ_like"/>
    <property type="match status" value="1"/>
</dbReference>
<evidence type="ECO:0000313" key="2">
    <source>
        <dbReference type="EMBL" id="CUX66215.1"/>
    </source>
</evidence>
<dbReference type="CDD" id="cd03141">
    <property type="entry name" value="GATase1_Hsp31_like"/>
    <property type="match status" value="1"/>
</dbReference>
<evidence type="ECO:0000313" key="3">
    <source>
        <dbReference type="Proteomes" id="UP000191812"/>
    </source>
</evidence>
<proteinExistence type="predicted"/>
<comment type="caution">
    <text evidence="2">The sequence shown here is derived from an EMBL/GenBank/DDBJ whole genome shotgun (WGS) entry which is preliminary data.</text>
</comment>
<reference evidence="2 3" key="1">
    <citation type="submission" date="2016-01" db="EMBL/GenBank/DDBJ databases">
        <authorList>
            <person name="Regsiter A."/>
            <person name="william w."/>
        </authorList>
    </citation>
    <scope>NUCLEOTIDE SEQUENCE [LARGE SCALE GENOMIC DNA]</scope>
    <source>
        <strain evidence="2 3">CFBP 6927</strain>
    </source>
</reference>
<keyword evidence="1" id="KW-0732">Signal</keyword>
<dbReference type="InterPro" id="IPR050325">
    <property type="entry name" value="Prot/Nucl_acid_deglycase"/>
</dbReference>
<sequence>MKLIRSLAATLALIFAGAQAEAANILVVLSDENHLDLKDGKVFKTGFYLNELMQPVKAFLDAGHEVTFATPKGKIPAVDKTSIDKMYFGGDEAAMRAGEALLAELKILDERASPVVSLSRIKQIGYDHFDAVYVPGGHAPMQDLLVSPELGPLLRQFHTEGKITALMCHGPIALMSTLDDAATFKDDLETGATPKTPADWIYAGYRVTVFSNEEEEMAKPLLGGGEMRFYPQDALQQAGAIFVSNKTAFEPNMVTDRELITGQNPATANQVASEILKRLKTKM</sequence>
<accession>A0ABM9VNQ6</accession>
<dbReference type="Gene3D" id="3.40.50.880">
    <property type="match status" value="1"/>
</dbReference>
<dbReference type="InterPro" id="IPR032633">
    <property type="entry name" value="ThiJ-like"/>
</dbReference>
<feature type="signal peptide" evidence="1">
    <location>
        <begin position="1"/>
        <end position="22"/>
    </location>
</feature>
<feature type="chain" id="PRO_5046811170" evidence="1">
    <location>
        <begin position="23"/>
        <end position="283"/>
    </location>
</feature>
<keyword evidence="3" id="KW-1185">Reference proteome</keyword>
<dbReference type="EMBL" id="FBWH01000048">
    <property type="protein sequence ID" value="CUX66215.1"/>
    <property type="molecule type" value="Genomic_DNA"/>
</dbReference>
<dbReference type="Proteomes" id="UP000191812">
    <property type="component" value="Unassembled WGS sequence"/>
</dbReference>
<protein>
    <submittedName>
        <fullName evidence="2">Amidotransferase</fullName>
    </submittedName>
</protein>
<dbReference type="PANTHER" id="PTHR48094">
    <property type="entry name" value="PROTEIN/NUCLEIC ACID DEGLYCASE DJ-1-RELATED"/>
    <property type="match status" value="1"/>
</dbReference>
<dbReference type="PANTHER" id="PTHR48094:SF22">
    <property type="entry name" value="DJ-1_PFPI DOMAIN-CONTAINING PROTEIN"/>
    <property type="match status" value="1"/>
</dbReference>
<dbReference type="SUPFAM" id="SSF52317">
    <property type="entry name" value="Class I glutamine amidotransferase-like"/>
    <property type="match status" value="1"/>
</dbReference>
<dbReference type="RefSeq" id="WP_080838770.1">
    <property type="nucleotide sequence ID" value="NZ_LT009757.1"/>
</dbReference>
<gene>
    <name evidence="2" type="ORF">AGR13a_Lc90397</name>
</gene>